<gene>
    <name evidence="3" type="ORF">PRZ48_006211</name>
</gene>
<feature type="compositionally biased region" description="Basic and acidic residues" evidence="1">
    <location>
        <begin position="506"/>
        <end position="530"/>
    </location>
</feature>
<sequence length="530" mass="58175">MASSLARIAQKSIISDIQQTLAAETHNATFAVGGSIPTETSQDANQSFEGLSDENDAHSSCRPVQIRFGEDGKGMTLTLPIDPRQQEGQPARKTRSRVSAEGKTQAVSNGLSQLLAACSPAGFGRGSEEVLDESYRKAGKLDTAAFATTFCPYNTGIIDLVQQLLLPHSGEQNDRRGVRAELYKLNVYSAPSGLFKSHVDTPRGETQIGSLVVCLPVEHEGGQLVVRHGNEEHKKEQVFDWSQSSTESPTLQWAAFYSDCEHEVLEVTSGHRITLTYNLFSTVCSGYLTGGKSSLDATQLPLHQTLSTALESPSFLPGGRLLGVWLTHDYAHTSATMNHLPSSLKGADMVIYEAAMALGLECHLRPFLRDDSYYGFTVLGDGFRPFKQGRYFDEEEEDAEEQTVREELGATEDWQEKKVIWLNEPRKHLMMPQTAHPCYGNVPSVDIKYTSAIMLVKIPSFSARGHDVHGEHAVFEGIATPSSVSSKASERAESEEGEDQDEDERSNDSNDRNSDSLIFDGEHIRMAGGR</sequence>
<feature type="region of interest" description="Disordered" evidence="1">
    <location>
        <begin position="34"/>
        <end position="60"/>
    </location>
</feature>
<keyword evidence="4" id="KW-1185">Reference proteome</keyword>
<feature type="compositionally biased region" description="Acidic residues" evidence="1">
    <location>
        <begin position="495"/>
        <end position="505"/>
    </location>
</feature>
<feature type="domain" description="Fe2OG dioxygenase" evidence="2">
    <location>
        <begin position="179"/>
        <end position="281"/>
    </location>
</feature>
<name>A0ABR0ENQ2_ZASCE</name>
<feature type="region of interest" description="Disordered" evidence="1">
    <location>
        <begin position="79"/>
        <end position="100"/>
    </location>
</feature>
<comment type="caution">
    <text evidence="3">The sequence shown here is derived from an EMBL/GenBank/DDBJ whole genome shotgun (WGS) entry which is preliminary data.</text>
</comment>
<dbReference type="PANTHER" id="PTHR33099:SF7">
    <property type="entry name" value="MYND-TYPE DOMAIN-CONTAINING PROTEIN"/>
    <property type="match status" value="1"/>
</dbReference>
<dbReference type="PROSITE" id="PS51471">
    <property type="entry name" value="FE2OG_OXY"/>
    <property type="match status" value="1"/>
</dbReference>
<dbReference type="EMBL" id="JAXOVC010000004">
    <property type="protein sequence ID" value="KAK4502785.1"/>
    <property type="molecule type" value="Genomic_DNA"/>
</dbReference>
<dbReference type="Pfam" id="PF13640">
    <property type="entry name" value="2OG-FeII_Oxy_3"/>
    <property type="match status" value="1"/>
</dbReference>
<accession>A0ABR0ENQ2</accession>
<protein>
    <recommendedName>
        <fullName evidence="2">Fe2OG dioxygenase domain-containing protein</fullName>
    </recommendedName>
</protein>
<dbReference type="Proteomes" id="UP001305779">
    <property type="component" value="Unassembled WGS sequence"/>
</dbReference>
<dbReference type="InterPro" id="IPR005123">
    <property type="entry name" value="Oxoglu/Fe-dep_dioxygenase_dom"/>
</dbReference>
<dbReference type="PANTHER" id="PTHR33099">
    <property type="entry name" value="FE2OG DIOXYGENASE DOMAIN-CONTAINING PROTEIN"/>
    <property type="match status" value="1"/>
</dbReference>
<evidence type="ECO:0000313" key="3">
    <source>
        <dbReference type="EMBL" id="KAK4502785.1"/>
    </source>
</evidence>
<evidence type="ECO:0000259" key="2">
    <source>
        <dbReference type="PROSITE" id="PS51471"/>
    </source>
</evidence>
<proteinExistence type="predicted"/>
<feature type="region of interest" description="Disordered" evidence="1">
    <location>
        <begin position="476"/>
        <end position="530"/>
    </location>
</feature>
<reference evidence="3 4" key="1">
    <citation type="journal article" date="2023" name="G3 (Bethesda)">
        <title>A chromosome-level genome assembly of Zasmidium syzygii isolated from banana leaves.</title>
        <authorList>
            <person name="van Westerhoven A.C."/>
            <person name="Mehrabi R."/>
            <person name="Talebi R."/>
            <person name="Steentjes M.B.F."/>
            <person name="Corcolon B."/>
            <person name="Chong P.A."/>
            <person name="Kema G.H.J."/>
            <person name="Seidl M.F."/>
        </authorList>
    </citation>
    <scope>NUCLEOTIDE SEQUENCE [LARGE SCALE GENOMIC DNA]</scope>
    <source>
        <strain evidence="3 4">P124</strain>
    </source>
</reference>
<dbReference type="InterPro" id="IPR044862">
    <property type="entry name" value="Pro_4_hyd_alph_FE2OG_OXY"/>
</dbReference>
<evidence type="ECO:0000256" key="1">
    <source>
        <dbReference type="SAM" id="MobiDB-lite"/>
    </source>
</evidence>
<evidence type="ECO:0000313" key="4">
    <source>
        <dbReference type="Proteomes" id="UP001305779"/>
    </source>
</evidence>
<organism evidence="3 4">
    <name type="scientific">Zasmidium cellare</name>
    <name type="common">Wine cellar mold</name>
    <name type="synonym">Racodium cellare</name>
    <dbReference type="NCBI Taxonomy" id="395010"/>
    <lineage>
        <taxon>Eukaryota</taxon>
        <taxon>Fungi</taxon>
        <taxon>Dikarya</taxon>
        <taxon>Ascomycota</taxon>
        <taxon>Pezizomycotina</taxon>
        <taxon>Dothideomycetes</taxon>
        <taxon>Dothideomycetidae</taxon>
        <taxon>Mycosphaerellales</taxon>
        <taxon>Mycosphaerellaceae</taxon>
        <taxon>Zasmidium</taxon>
    </lineage>
</organism>
<dbReference type="Gene3D" id="2.60.120.620">
    <property type="entry name" value="q2cbj1_9rhob like domain"/>
    <property type="match status" value="1"/>
</dbReference>
<feature type="compositionally biased region" description="Polar residues" evidence="1">
    <location>
        <begin position="37"/>
        <end position="49"/>
    </location>
</feature>